<feature type="domain" description="ABM" evidence="1">
    <location>
        <begin position="4"/>
        <end position="92"/>
    </location>
</feature>
<dbReference type="InParanoid" id="A0A6G9ICX5"/>
<dbReference type="InterPro" id="IPR050744">
    <property type="entry name" value="AI-2_Isomerase_LsrG"/>
</dbReference>
<keyword evidence="3" id="KW-1185">Reference proteome</keyword>
<protein>
    <submittedName>
        <fullName evidence="2">Antibiotic biosynthesis monooxygenase</fullName>
    </submittedName>
</protein>
<accession>A0A6G9ICX5</accession>
<keyword evidence="2" id="KW-0503">Monooxygenase</keyword>
<dbReference type="GO" id="GO:0004497">
    <property type="term" value="F:monooxygenase activity"/>
    <property type="evidence" value="ECO:0007669"/>
    <property type="project" value="UniProtKB-KW"/>
</dbReference>
<dbReference type="AlphaFoldDB" id="A0A6G9ICX5"/>
<dbReference type="InterPro" id="IPR011008">
    <property type="entry name" value="Dimeric_a/b-barrel"/>
</dbReference>
<dbReference type="SUPFAM" id="SSF54909">
    <property type="entry name" value="Dimeric alpha+beta barrel"/>
    <property type="match status" value="1"/>
</dbReference>
<evidence type="ECO:0000259" key="1">
    <source>
        <dbReference type="PROSITE" id="PS51725"/>
    </source>
</evidence>
<proteinExistence type="predicted"/>
<reference evidence="2 3" key="1">
    <citation type="submission" date="2020-03" db="EMBL/GenBank/DDBJ databases">
        <title>Complete genome sequence of Orbus sp. IPMB12 (BCRC 80908).</title>
        <authorList>
            <person name="Lo W.-S."/>
            <person name="Chang T.-H."/>
            <person name="Kuo C.-H."/>
        </authorList>
    </citation>
    <scope>NUCLEOTIDE SEQUENCE [LARGE SCALE GENOMIC DNA]</scope>
    <source>
        <strain evidence="2 3">IPMB12</strain>
    </source>
</reference>
<gene>
    <name evidence="2" type="ORF">IPMB12_10480</name>
</gene>
<name>A0A6G9ICX5_9GAMM</name>
<evidence type="ECO:0000313" key="3">
    <source>
        <dbReference type="Proteomes" id="UP000501168"/>
    </source>
</evidence>
<dbReference type="Proteomes" id="UP000501168">
    <property type="component" value="Chromosome"/>
</dbReference>
<dbReference type="Pfam" id="PF03992">
    <property type="entry name" value="ABM"/>
    <property type="match status" value="1"/>
</dbReference>
<evidence type="ECO:0000313" key="2">
    <source>
        <dbReference type="EMBL" id="QIQ22073.1"/>
    </source>
</evidence>
<organism evidence="2 3">
    <name type="scientific">Zophobihabitans entericus</name>
    <dbReference type="NCBI Taxonomy" id="1635327"/>
    <lineage>
        <taxon>Bacteria</taxon>
        <taxon>Pseudomonadati</taxon>
        <taxon>Pseudomonadota</taxon>
        <taxon>Gammaproteobacteria</taxon>
        <taxon>Orbales</taxon>
        <taxon>Orbaceae</taxon>
        <taxon>Zophobihabitans</taxon>
    </lineage>
</organism>
<dbReference type="PANTHER" id="PTHR33336:SF3">
    <property type="entry name" value="ABM DOMAIN-CONTAINING PROTEIN"/>
    <property type="match status" value="1"/>
</dbReference>
<dbReference type="RefSeq" id="WP_166917370.1">
    <property type="nucleotide sequence ID" value="NZ_CP050253.1"/>
</dbReference>
<dbReference type="KEGG" id="orb:IPMB12_10480"/>
<keyword evidence="2" id="KW-0560">Oxidoreductase</keyword>
<dbReference type="InterPro" id="IPR007138">
    <property type="entry name" value="ABM_dom"/>
</dbReference>
<dbReference type="PROSITE" id="PS51725">
    <property type="entry name" value="ABM"/>
    <property type="match status" value="1"/>
</dbReference>
<dbReference type="EMBL" id="CP050253">
    <property type="protein sequence ID" value="QIQ22073.1"/>
    <property type="molecule type" value="Genomic_DNA"/>
</dbReference>
<dbReference type="PANTHER" id="PTHR33336">
    <property type="entry name" value="QUINOL MONOOXYGENASE YGIN-RELATED"/>
    <property type="match status" value="1"/>
</dbReference>
<sequence>MSQLNIVAIFTVKPEYDKEFRVEFKKIVEASRKEAGCVRYDLNQDTKNPLVYVFTESWASQQAIDEHNVTEHFKHFKAFIDGKLEGRQLHILKQLF</sequence>
<dbReference type="Gene3D" id="3.30.70.100">
    <property type="match status" value="1"/>
</dbReference>
<dbReference type="GO" id="GO:0005829">
    <property type="term" value="C:cytosol"/>
    <property type="evidence" value="ECO:0007669"/>
    <property type="project" value="TreeGrafter"/>
</dbReference>